<dbReference type="EMBL" id="WTYF01000004">
    <property type="protein sequence ID" value="MXO50979.1"/>
    <property type="molecule type" value="Genomic_DNA"/>
</dbReference>
<reference evidence="2 3" key="1">
    <citation type="submission" date="2019-12" db="EMBL/GenBank/DDBJ databases">
        <title>Genomic-based taxomic classification of the family Erythrobacteraceae.</title>
        <authorList>
            <person name="Xu L."/>
        </authorList>
    </citation>
    <scope>NUCLEOTIDE SEQUENCE [LARGE SCALE GENOMIC DNA]</scope>
    <source>
        <strain evidence="2 3">DSM 16225</strain>
    </source>
</reference>
<dbReference type="AlphaFoldDB" id="A0A844Y077"/>
<dbReference type="RefSeq" id="WP_160607522.1">
    <property type="nucleotide sequence ID" value="NZ_WTYF01000004.1"/>
</dbReference>
<name>A0A844Y077_9SPHN</name>
<feature type="signal peptide" evidence="1">
    <location>
        <begin position="1"/>
        <end position="24"/>
    </location>
</feature>
<dbReference type="Proteomes" id="UP000444185">
    <property type="component" value="Unassembled WGS sequence"/>
</dbReference>
<feature type="chain" id="PRO_5032365139" evidence="1">
    <location>
        <begin position="25"/>
        <end position="144"/>
    </location>
</feature>
<keyword evidence="1" id="KW-0732">Signal</keyword>
<sequence>MPKFNAKIMAFAAATVVIGGISFAQERPSAGSVSPASIPSDAEGAMAPPSQWNCDLYVQEYRDWLDAGNRFADWQYAGKSYRDVDTGEKYTAAQWRLWLSKADCPGVVFAKDELVVPVMQQLIYGVAAAGAPVVASQVGTASPG</sequence>
<evidence type="ECO:0000313" key="3">
    <source>
        <dbReference type="Proteomes" id="UP000444185"/>
    </source>
</evidence>
<evidence type="ECO:0000256" key="1">
    <source>
        <dbReference type="SAM" id="SignalP"/>
    </source>
</evidence>
<comment type="caution">
    <text evidence="2">The sequence shown here is derived from an EMBL/GenBank/DDBJ whole genome shotgun (WGS) entry which is preliminary data.</text>
</comment>
<protein>
    <submittedName>
        <fullName evidence="2">Uncharacterized protein</fullName>
    </submittedName>
</protein>
<gene>
    <name evidence="2" type="ORF">GRI42_06645</name>
</gene>
<accession>A0A844Y077</accession>
<organism evidence="2 3">
    <name type="scientific">Qipengyuania gaetbuli</name>
    <dbReference type="NCBI Taxonomy" id="266952"/>
    <lineage>
        <taxon>Bacteria</taxon>
        <taxon>Pseudomonadati</taxon>
        <taxon>Pseudomonadota</taxon>
        <taxon>Alphaproteobacteria</taxon>
        <taxon>Sphingomonadales</taxon>
        <taxon>Erythrobacteraceae</taxon>
        <taxon>Qipengyuania</taxon>
    </lineage>
</organism>
<proteinExistence type="predicted"/>
<keyword evidence="3" id="KW-1185">Reference proteome</keyword>
<evidence type="ECO:0000313" key="2">
    <source>
        <dbReference type="EMBL" id="MXO50979.1"/>
    </source>
</evidence>
<dbReference type="OrthoDB" id="7407533at2"/>